<dbReference type="InterPro" id="IPR006597">
    <property type="entry name" value="Sel1-like"/>
</dbReference>
<evidence type="ECO:0000313" key="3">
    <source>
        <dbReference type="Proteomes" id="UP000011083"/>
    </source>
</evidence>
<dbReference type="OMA" id="AKEWWER"/>
<dbReference type="InterPro" id="IPR011990">
    <property type="entry name" value="TPR-like_helical_dom_sf"/>
</dbReference>
<feature type="compositionally biased region" description="Basic residues" evidence="1">
    <location>
        <begin position="194"/>
        <end position="210"/>
    </location>
</feature>
<accession>L8H0H9</accession>
<dbReference type="STRING" id="1257118.L8H0H9"/>
<keyword evidence="3" id="KW-1185">Reference proteome</keyword>
<feature type="compositionally biased region" description="Basic and acidic residues" evidence="1">
    <location>
        <begin position="179"/>
        <end position="193"/>
    </location>
</feature>
<dbReference type="KEGG" id="acan:ACA1_308990"/>
<feature type="non-terminal residue" evidence="2">
    <location>
        <position position="1"/>
    </location>
</feature>
<dbReference type="OrthoDB" id="442451at2759"/>
<evidence type="ECO:0000256" key="1">
    <source>
        <dbReference type="SAM" id="MobiDB-lite"/>
    </source>
</evidence>
<proteinExistence type="predicted"/>
<dbReference type="AlphaFoldDB" id="L8H0H9"/>
<dbReference type="EMBL" id="KB007970">
    <property type="protein sequence ID" value="ELR17881.1"/>
    <property type="molecule type" value="Genomic_DNA"/>
</dbReference>
<dbReference type="GeneID" id="14918624"/>
<dbReference type="Pfam" id="PF08238">
    <property type="entry name" value="Sel1"/>
    <property type="match status" value="3"/>
</dbReference>
<gene>
    <name evidence="2" type="ORF">ACA1_308990</name>
</gene>
<protein>
    <submittedName>
        <fullName evidence="2">Sel1 repeatcontaining protein</fullName>
    </submittedName>
</protein>
<dbReference type="Proteomes" id="UP000011083">
    <property type="component" value="Unassembled WGS sequence"/>
</dbReference>
<feature type="region of interest" description="Disordered" evidence="1">
    <location>
        <begin position="179"/>
        <end position="210"/>
    </location>
</feature>
<reference evidence="2 3" key="1">
    <citation type="journal article" date="2013" name="Genome Biol.">
        <title>Genome of Acanthamoeba castellanii highlights extensive lateral gene transfer and early evolution of tyrosine kinase signaling.</title>
        <authorList>
            <person name="Clarke M."/>
            <person name="Lohan A.J."/>
            <person name="Liu B."/>
            <person name="Lagkouvardos I."/>
            <person name="Roy S."/>
            <person name="Zafar N."/>
            <person name="Bertelli C."/>
            <person name="Schilde C."/>
            <person name="Kianianmomeni A."/>
            <person name="Burglin T.R."/>
            <person name="Frech C."/>
            <person name="Turcotte B."/>
            <person name="Kopec K.O."/>
            <person name="Synnott J.M."/>
            <person name="Choo C."/>
            <person name="Paponov I."/>
            <person name="Finkler A."/>
            <person name="Soon Heng Tan C."/>
            <person name="Hutchins A.P."/>
            <person name="Weinmeier T."/>
            <person name="Rattei T."/>
            <person name="Chu J.S."/>
            <person name="Gimenez G."/>
            <person name="Irimia M."/>
            <person name="Rigden D.J."/>
            <person name="Fitzpatrick D.A."/>
            <person name="Lorenzo-Morales J."/>
            <person name="Bateman A."/>
            <person name="Chiu C.H."/>
            <person name="Tang P."/>
            <person name="Hegemann P."/>
            <person name="Fromm H."/>
            <person name="Raoult D."/>
            <person name="Greub G."/>
            <person name="Miranda-Saavedra D."/>
            <person name="Chen N."/>
            <person name="Nash P."/>
            <person name="Ginger M.L."/>
            <person name="Horn M."/>
            <person name="Schaap P."/>
            <person name="Caler L."/>
            <person name="Loftus B."/>
        </authorList>
    </citation>
    <scope>NUCLEOTIDE SEQUENCE [LARGE SCALE GENOMIC DNA]</scope>
    <source>
        <strain evidence="2 3">Neff</strain>
    </source>
</reference>
<name>L8H0H9_ACACF</name>
<dbReference type="PANTHER" id="PTHR45011:SF1">
    <property type="entry name" value="DAP3-BINDING CELL DEATH ENHANCER 1"/>
    <property type="match status" value="1"/>
</dbReference>
<sequence>GALYNLGARSDIKVAADVAVHVARVCYRNGVGMYPDLLKAAELYQKACDQGHAMAQYTLGKQCMSGRGIPQDVHKAIELYGKAAEQGYKRAQFRLGRVYENGMPSANIPKNPAKAAEMYQMAYTHKHGEAWKALRRMLRREFVEERIELLVPTLYDLCCLFLVERENVFLRRNNRLRDEEEGIGKKESDEIKKANKAHTTRTSARHHAHD</sequence>
<dbReference type="SMART" id="SM00671">
    <property type="entry name" value="SEL1"/>
    <property type="match status" value="3"/>
</dbReference>
<dbReference type="SUPFAM" id="SSF81901">
    <property type="entry name" value="HCP-like"/>
    <property type="match status" value="1"/>
</dbReference>
<evidence type="ECO:0000313" key="2">
    <source>
        <dbReference type="EMBL" id="ELR17881.1"/>
    </source>
</evidence>
<feature type="non-terminal residue" evidence="2">
    <location>
        <position position="210"/>
    </location>
</feature>
<dbReference type="InterPro" id="IPR052748">
    <property type="entry name" value="ISR_Activator"/>
</dbReference>
<dbReference type="RefSeq" id="XP_004339894.1">
    <property type="nucleotide sequence ID" value="XM_004339846.1"/>
</dbReference>
<organism evidence="2 3">
    <name type="scientific">Acanthamoeba castellanii (strain ATCC 30010 / Neff)</name>
    <dbReference type="NCBI Taxonomy" id="1257118"/>
    <lineage>
        <taxon>Eukaryota</taxon>
        <taxon>Amoebozoa</taxon>
        <taxon>Discosea</taxon>
        <taxon>Longamoebia</taxon>
        <taxon>Centramoebida</taxon>
        <taxon>Acanthamoebidae</taxon>
        <taxon>Acanthamoeba</taxon>
    </lineage>
</organism>
<dbReference type="Gene3D" id="1.25.40.10">
    <property type="entry name" value="Tetratricopeptide repeat domain"/>
    <property type="match status" value="1"/>
</dbReference>
<dbReference type="PANTHER" id="PTHR45011">
    <property type="entry name" value="DAP3-BINDING CELL DEATH ENHANCER 1"/>
    <property type="match status" value="1"/>
</dbReference>
<dbReference type="VEuPathDB" id="AmoebaDB:ACA1_308990"/>